<dbReference type="AlphaFoldDB" id="A0A392NTW3"/>
<sequence length="32" mass="3420">MHVESDDIGVSVMGQPTLSKSNGRALSELVMM</sequence>
<feature type="non-terminal residue" evidence="2">
    <location>
        <position position="32"/>
    </location>
</feature>
<evidence type="ECO:0000313" key="3">
    <source>
        <dbReference type="Proteomes" id="UP000265520"/>
    </source>
</evidence>
<organism evidence="2 3">
    <name type="scientific">Trifolium medium</name>
    <dbReference type="NCBI Taxonomy" id="97028"/>
    <lineage>
        <taxon>Eukaryota</taxon>
        <taxon>Viridiplantae</taxon>
        <taxon>Streptophyta</taxon>
        <taxon>Embryophyta</taxon>
        <taxon>Tracheophyta</taxon>
        <taxon>Spermatophyta</taxon>
        <taxon>Magnoliopsida</taxon>
        <taxon>eudicotyledons</taxon>
        <taxon>Gunneridae</taxon>
        <taxon>Pentapetalae</taxon>
        <taxon>rosids</taxon>
        <taxon>fabids</taxon>
        <taxon>Fabales</taxon>
        <taxon>Fabaceae</taxon>
        <taxon>Papilionoideae</taxon>
        <taxon>50 kb inversion clade</taxon>
        <taxon>NPAAA clade</taxon>
        <taxon>Hologalegina</taxon>
        <taxon>IRL clade</taxon>
        <taxon>Trifolieae</taxon>
        <taxon>Trifolium</taxon>
    </lineage>
</organism>
<dbReference type="Proteomes" id="UP000265520">
    <property type="component" value="Unassembled WGS sequence"/>
</dbReference>
<reference evidence="2 3" key="1">
    <citation type="journal article" date="2018" name="Front. Plant Sci.">
        <title>Red Clover (Trifolium pratense) and Zigzag Clover (T. medium) - A Picture of Genomic Similarities and Differences.</title>
        <authorList>
            <person name="Dluhosova J."/>
            <person name="Istvanek J."/>
            <person name="Nedelnik J."/>
            <person name="Repkova J."/>
        </authorList>
    </citation>
    <scope>NUCLEOTIDE SEQUENCE [LARGE SCALE GENOMIC DNA]</scope>
    <source>
        <strain evidence="3">cv. 10/8</strain>
        <tissue evidence="2">Leaf</tissue>
    </source>
</reference>
<proteinExistence type="predicted"/>
<accession>A0A392NTW3</accession>
<feature type="compositionally biased region" description="Polar residues" evidence="1">
    <location>
        <begin position="14"/>
        <end position="24"/>
    </location>
</feature>
<protein>
    <submittedName>
        <fullName evidence="2">Uncharacterized protein</fullName>
    </submittedName>
</protein>
<gene>
    <name evidence="2" type="ORF">A2U01_0024324</name>
</gene>
<dbReference type="EMBL" id="LXQA010051704">
    <property type="protein sequence ID" value="MCI03288.1"/>
    <property type="molecule type" value="Genomic_DNA"/>
</dbReference>
<evidence type="ECO:0000313" key="2">
    <source>
        <dbReference type="EMBL" id="MCI03288.1"/>
    </source>
</evidence>
<evidence type="ECO:0000256" key="1">
    <source>
        <dbReference type="SAM" id="MobiDB-lite"/>
    </source>
</evidence>
<name>A0A392NTW3_9FABA</name>
<keyword evidence="3" id="KW-1185">Reference proteome</keyword>
<feature type="region of interest" description="Disordered" evidence="1">
    <location>
        <begin position="1"/>
        <end position="32"/>
    </location>
</feature>
<comment type="caution">
    <text evidence="2">The sequence shown here is derived from an EMBL/GenBank/DDBJ whole genome shotgun (WGS) entry which is preliminary data.</text>
</comment>